<evidence type="ECO:0000313" key="3">
    <source>
        <dbReference type="Proteomes" id="UP000887116"/>
    </source>
</evidence>
<accession>A0A8X6LYE2</accession>
<evidence type="ECO:0000256" key="1">
    <source>
        <dbReference type="SAM" id="Phobius"/>
    </source>
</evidence>
<sequence>MYKNLRSREISLDIEKKRPELSRELSVRKLSESFEIKAFHETAQTSFISKERIVNEFKWIFYILQFVGIKRNCSRTSTTNALLAKTENGFRCMTYRISTAHQEIRRRLKEYLTRETRLTLWNIYLMDFPLVITSFGALFTYGMLLATLGKTS</sequence>
<keyword evidence="1" id="KW-0812">Transmembrane</keyword>
<organism evidence="2 3">
    <name type="scientific">Trichonephila clavata</name>
    <name type="common">Joro spider</name>
    <name type="synonym">Nephila clavata</name>
    <dbReference type="NCBI Taxonomy" id="2740835"/>
    <lineage>
        <taxon>Eukaryota</taxon>
        <taxon>Metazoa</taxon>
        <taxon>Ecdysozoa</taxon>
        <taxon>Arthropoda</taxon>
        <taxon>Chelicerata</taxon>
        <taxon>Arachnida</taxon>
        <taxon>Araneae</taxon>
        <taxon>Araneomorphae</taxon>
        <taxon>Entelegynae</taxon>
        <taxon>Araneoidea</taxon>
        <taxon>Nephilidae</taxon>
        <taxon>Trichonephila</taxon>
    </lineage>
</organism>
<evidence type="ECO:0000313" key="2">
    <source>
        <dbReference type="EMBL" id="GFR25257.1"/>
    </source>
</evidence>
<reference evidence="2" key="1">
    <citation type="submission" date="2020-07" db="EMBL/GenBank/DDBJ databases">
        <title>Multicomponent nature underlies the extraordinary mechanical properties of spider dragline silk.</title>
        <authorList>
            <person name="Kono N."/>
            <person name="Nakamura H."/>
            <person name="Mori M."/>
            <person name="Yoshida Y."/>
            <person name="Ohtoshi R."/>
            <person name="Malay A.D."/>
            <person name="Moran D.A.P."/>
            <person name="Tomita M."/>
            <person name="Numata K."/>
            <person name="Arakawa K."/>
        </authorList>
    </citation>
    <scope>NUCLEOTIDE SEQUENCE</scope>
</reference>
<protein>
    <submittedName>
        <fullName evidence="2">Uncharacterized protein</fullName>
    </submittedName>
</protein>
<comment type="caution">
    <text evidence="2">The sequence shown here is derived from an EMBL/GenBank/DDBJ whole genome shotgun (WGS) entry which is preliminary data.</text>
</comment>
<dbReference type="AlphaFoldDB" id="A0A8X6LYE2"/>
<proteinExistence type="predicted"/>
<gene>
    <name evidence="2" type="ORF">TNCT_67981</name>
</gene>
<keyword evidence="1" id="KW-1133">Transmembrane helix</keyword>
<keyword evidence="3" id="KW-1185">Reference proteome</keyword>
<dbReference type="Proteomes" id="UP000887116">
    <property type="component" value="Unassembled WGS sequence"/>
</dbReference>
<feature type="transmembrane region" description="Helical" evidence="1">
    <location>
        <begin position="124"/>
        <end position="146"/>
    </location>
</feature>
<dbReference type="EMBL" id="BMAO01038477">
    <property type="protein sequence ID" value="GFR25257.1"/>
    <property type="molecule type" value="Genomic_DNA"/>
</dbReference>
<name>A0A8X6LYE2_TRICU</name>
<keyword evidence="1" id="KW-0472">Membrane</keyword>